<proteinExistence type="predicted"/>
<dbReference type="Proteomes" id="UP000800038">
    <property type="component" value="Unassembled WGS sequence"/>
</dbReference>
<reference evidence="4" key="1">
    <citation type="journal article" date="2020" name="Stud. Mycol.">
        <title>101 Dothideomycetes genomes: a test case for predicting lifestyles and emergence of pathogens.</title>
        <authorList>
            <person name="Haridas S."/>
            <person name="Albert R."/>
            <person name="Binder M."/>
            <person name="Bloem J."/>
            <person name="Labutti K."/>
            <person name="Salamov A."/>
            <person name="Andreopoulos B."/>
            <person name="Baker S."/>
            <person name="Barry K."/>
            <person name="Bills G."/>
            <person name="Bluhm B."/>
            <person name="Cannon C."/>
            <person name="Castanera R."/>
            <person name="Culley D."/>
            <person name="Daum C."/>
            <person name="Ezra D."/>
            <person name="Gonzalez J."/>
            <person name="Henrissat B."/>
            <person name="Kuo A."/>
            <person name="Liang C."/>
            <person name="Lipzen A."/>
            <person name="Lutzoni F."/>
            <person name="Magnuson J."/>
            <person name="Mondo S."/>
            <person name="Nolan M."/>
            <person name="Ohm R."/>
            <person name="Pangilinan J."/>
            <person name="Park H.-J."/>
            <person name="Ramirez L."/>
            <person name="Alfaro M."/>
            <person name="Sun H."/>
            <person name="Tritt A."/>
            <person name="Yoshinaga Y."/>
            <person name="Zwiers L.-H."/>
            <person name="Turgeon B."/>
            <person name="Goodwin S."/>
            <person name="Spatafora J."/>
            <person name="Crous P."/>
            <person name="Grigoriev I."/>
        </authorList>
    </citation>
    <scope>NUCLEOTIDE SEQUENCE</scope>
    <source>
        <strain evidence="4">CBS 161.51</strain>
    </source>
</reference>
<keyword evidence="5" id="KW-1185">Reference proteome</keyword>
<name>A0A6A5SMP4_9PLEO</name>
<dbReference type="InterPro" id="IPR046529">
    <property type="entry name" value="DUF6594"/>
</dbReference>
<sequence>MQVQWPCLQVDKAAHRCPDAKAQLPQSSNSALWRDSLIFSLRDSQLIPHHLVYLSFDVGMSAETTVLPLRDQQPASKCAKSQGKSNPRLTYTTPHLKPWKELQDEIAVLEEELEELEAEYMAKDAKDIHNGSFRQDVLPERTEILETLNVKVRQYTLNGLLIQQSDLRARPHVRKRNILSISNWFYNTQNAIQTHEAAYIKQPHGIFQLVPKSTTPLRRLLEKSTHFRLSKLWKRDPPPLPVHSTHADTLHYSSDNRIDTFLGVAKYSGSAKFFARTCIIAARQPFRFLALPRELRLMVYDHLPVTTRYYSLQYRVSLHPAYVEIKHIIKSMPVRIFKVCRVIHEEAKYHLRHKVEQCQRLQFIVNSTCLQMFSTKYAGGGREVLFAMVIGEIETKEDVLCTPGQTRPILVAEELRSRFHHVRG</sequence>
<evidence type="ECO:0000256" key="2">
    <source>
        <dbReference type="SAM" id="MobiDB-lite"/>
    </source>
</evidence>
<dbReference type="OrthoDB" id="5416037at2759"/>
<accession>A0A6A5SMP4</accession>
<feature type="coiled-coil region" evidence="1">
    <location>
        <begin position="99"/>
        <end position="126"/>
    </location>
</feature>
<evidence type="ECO:0000313" key="5">
    <source>
        <dbReference type="Proteomes" id="UP000800038"/>
    </source>
</evidence>
<keyword evidence="1" id="KW-0175">Coiled coil</keyword>
<gene>
    <name evidence="4" type="ORF">EJ02DRAFT_512769</name>
</gene>
<feature type="domain" description="DUF6594" evidence="3">
    <location>
        <begin position="101"/>
        <end position="261"/>
    </location>
</feature>
<protein>
    <recommendedName>
        <fullName evidence="3">DUF6594 domain-containing protein</fullName>
    </recommendedName>
</protein>
<feature type="region of interest" description="Disordered" evidence="2">
    <location>
        <begin position="73"/>
        <end position="92"/>
    </location>
</feature>
<evidence type="ECO:0000313" key="4">
    <source>
        <dbReference type="EMBL" id="KAF1940918.1"/>
    </source>
</evidence>
<evidence type="ECO:0000256" key="1">
    <source>
        <dbReference type="SAM" id="Coils"/>
    </source>
</evidence>
<dbReference type="EMBL" id="ML976055">
    <property type="protein sequence ID" value="KAF1940918.1"/>
    <property type="molecule type" value="Genomic_DNA"/>
</dbReference>
<organism evidence="4 5">
    <name type="scientific">Clathrospora elynae</name>
    <dbReference type="NCBI Taxonomy" id="706981"/>
    <lineage>
        <taxon>Eukaryota</taxon>
        <taxon>Fungi</taxon>
        <taxon>Dikarya</taxon>
        <taxon>Ascomycota</taxon>
        <taxon>Pezizomycotina</taxon>
        <taxon>Dothideomycetes</taxon>
        <taxon>Pleosporomycetidae</taxon>
        <taxon>Pleosporales</taxon>
        <taxon>Diademaceae</taxon>
        <taxon>Clathrospora</taxon>
    </lineage>
</organism>
<evidence type="ECO:0000259" key="3">
    <source>
        <dbReference type="Pfam" id="PF20237"/>
    </source>
</evidence>
<feature type="compositionally biased region" description="Polar residues" evidence="2">
    <location>
        <begin position="82"/>
        <end position="92"/>
    </location>
</feature>
<dbReference type="Pfam" id="PF20237">
    <property type="entry name" value="DUF6594"/>
    <property type="match status" value="1"/>
</dbReference>
<dbReference type="AlphaFoldDB" id="A0A6A5SMP4"/>